<organism evidence="2 3">
    <name type="scientific">Desulfonema magnum</name>
    <dbReference type="NCBI Taxonomy" id="45655"/>
    <lineage>
        <taxon>Bacteria</taxon>
        <taxon>Pseudomonadati</taxon>
        <taxon>Thermodesulfobacteriota</taxon>
        <taxon>Desulfobacteria</taxon>
        <taxon>Desulfobacterales</taxon>
        <taxon>Desulfococcaceae</taxon>
        <taxon>Desulfonema</taxon>
    </lineage>
</organism>
<proteinExistence type="predicted"/>
<dbReference type="AlphaFoldDB" id="A0A975GKH2"/>
<dbReference type="PANTHER" id="PTHR43591">
    <property type="entry name" value="METHYLTRANSFERASE"/>
    <property type="match status" value="1"/>
</dbReference>
<dbReference type="RefSeq" id="WP_207681077.1">
    <property type="nucleotide sequence ID" value="NZ_CP061800.1"/>
</dbReference>
<keyword evidence="3" id="KW-1185">Reference proteome</keyword>
<dbReference type="Gene3D" id="3.40.50.150">
    <property type="entry name" value="Vaccinia Virus protein VP39"/>
    <property type="match status" value="1"/>
</dbReference>
<protein>
    <submittedName>
        <fullName evidence="2">Electron transfer flavoprotein, subunit beta</fullName>
    </submittedName>
</protein>
<dbReference type="InterPro" id="IPR013216">
    <property type="entry name" value="Methyltransf_11"/>
</dbReference>
<dbReference type="SUPFAM" id="SSF53335">
    <property type="entry name" value="S-adenosyl-L-methionine-dependent methyltransferases"/>
    <property type="match status" value="1"/>
</dbReference>
<dbReference type="KEGG" id="dmm:dnm_007000"/>
<sequence length="260" mass="27823">MGNATIQGELWGARAEDWAEIQESVFYQAYEAVLDSINVRPGIKILDVGCGSGLFCSMAAERGANVTGIDAAEALIAIANQRLSQGDFRVGEMETLPYADNSFDVVTGLNSFQYAENPVNALNEARRVAKNESSVVVMVWGKAEDCDAADHLMALGPLLPPPPPGAAGPFALSEEAALKAFVSQANLTPLRIEDADDLWAYPDFDTAMRGMLSSGPVIKAIQHSGENSVWESVSESIASFKTPAGGYELKNKFRFLTATV</sequence>
<dbReference type="CDD" id="cd02440">
    <property type="entry name" value="AdoMet_MTases"/>
    <property type="match status" value="1"/>
</dbReference>
<evidence type="ECO:0000259" key="1">
    <source>
        <dbReference type="Pfam" id="PF08241"/>
    </source>
</evidence>
<name>A0A975GKH2_9BACT</name>
<feature type="domain" description="Methyltransferase type 11" evidence="1">
    <location>
        <begin position="46"/>
        <end position="136"/>
    </location>
</feature>
<dbReference type="Proteomes" id="UP000663722">
    <property type="component" value="Chromosome"/>
</dbReference>
<dbReference type="InterPro" id="IPR029063">
    <property type="entry name" value="SAM-dependent_MTases_sf"/>
</dbReference>
<evidence type="ECO:0000313" key="2">
    <source>
        <dbReference type="EMBL" id="QTA84701.1"/>
    </source>
</evidence>
<dbReference type="Pfam" id="PF08241">
    <property type="entry name" value="Methyltransf_11"/>
    <property type="match status" value="1"/>
</dbReference>
<accession>A0A975GKH2</accession>
<dbReference type="GO" id="GO:0008757">
    <property type="term" value="F:S-adenosylmethionine-dependent methyltransferase activity"/>
    <property type="evidence" value="ECO:0007669"/>
    <property type="project" value="InterPro"/>
</dbReference>
<dbReference type="EMBL" id="CP061800">
    <property type="protein sequence ID" value="QTA84701.1"/>
    <property type="molecule type" value="Genomic_DNA"/>
</dbReference>
<evidence type="ECO:0000313" key="3">
    <source>
        <dbReference type="Proteomes" id="UP000663722"/>
    </source>
</evidence>
<gene>
    <name evidence="2" type="ORF">dnm_007000</name>
</gene>
<reference evidence="2" key="1">
    <citation type="journal article" date="2021" name="Microb. Physiol.">
        <title>Proteogenomic Insights into the Physiology of Marine, Sulfate-Reducing, Filamentous Desulfonema limicola and Desulfonema magnum.</title>
        <authorList>
            <person name="Schnaars V."/>
            <person name="Wohlbrand L."/>
            <person name="Scheve S."/>
            <person name="Hinrichs C."/>
            <person name="Reinhardt R."/>
            <person name="Rabus R."/>
        </authorList>
    </citation>
    <scope>NUCLEOTIDE SEQUENCE</scope>
    <source>
        <strain evidence="2">4be13</strain>
    </source>
</reference>